<feature type="binding site" evidence="17">
    <location>
        <position position="833"/>
    </location>
    <ligand>
        <name>Mg(2+)</name>
        <dbReference type="ChEBI" id="CHEBI:18420"/>
        <label>4</label>
    </ligand>
</feature>
<evidence type="ECO:0000256" key="14">
    <source>
        <dbReference type="ARBA" id="ARBA00047359"/>
    </source>
</evidence>
<evidence type="ECO:0000256" key="15">
    <source>
        <dbReference type="ARBA" id="ARBA00048816"/>
    </source>
</evidence>
<feature type="binding site" evidence="17">
    <location>
        <position position="298"/>
    </location>
    <ligand>
        <name>Mn(2+)</name>
        <dbReference type="ChEBI" id="CHEBI:29035"/>
        <label>2</label>
    </ligand>
</feature>
<dbReference type="InterPro" id="IPR036914">
    <property type="entry name" value="MGS-like_dom_sf"/>
</dbReference>
<evidence type="ECO:0000256" key="7">
    <source>
        <dbReference type="ARBA" id="ARBA00022723"/>
    </source>
</evidence>
<dbReference type="EC" id="6.3.5.5" evidence="17"/>
<dbReference type="FunFam" id="1.10.1030.10:FF:000002">
    <property type="entry name" value="Carbamoyl-phosphate synthase large chain"/>
    <property type="match status" value="1"/>
</dbReference>
<dbReference type="UniPathway" id="UPA00070">
    <property type="reaction ID" value="UER00115"/>
</dbReference>
<evidence type="ECO:0000256" key="3">
    <source>
        <dbReference type="ARBA" id="ARBA00009799"/>
    </source>
</evidence>
<evidence type="ECO:0000256" key="2">
    <source>
        <dbReference type="ARBA" id="ARBA00005077"/>
    </source>
</evidence>
<dbReference type="InterPro" id="IPR058047">
    <property type="entry name" value="CPSase_preATP-grasp"/>
</dbReference>
<keyword evidence="13" id="KW-0464">Manganese</keyword>
<accession>A0A4V3CRD4</accession>
<evidence type="ECO:0000256" key="13">
    <source>
        <dbReference type="ARBA" id="ARBA00023211"/>
    </source>
</evidence>
<evidence type="ECO:0000256" key="10">
    <source>
        <dbReference type="ARBA" id="ARBA00022840"/>
    </source>
</evidence>
<feature type="binding site" evidence="17">
    <location>
        <position position="821"/>
    </location>
    <ligand>
        <name>Mg(2+)</name>
        <dbReference type="ChEBI" id="CHEBI:18420"/>
        <label>3</label>
    </ligand>
</feature>
<feature type="binding site" evidence="17">
    <location>
        <position position="833"/>
    </location>
    <ligand>
        <name>ATP</name>
        <dbReference type="ChEBI" id="CHEBI:30616"/>
        <label>2</label>
    </ligand>
</feature>
<organism evidence="20 21">
    <name type="scientific">Aminicella lysinilytica</name>
    <dbReference type="NCBI Taxonomy" id="433323"/>
    <lineage>
        <taxon>Bacteria</taxon>
        <taxon>Bacillati</taxon>
        <taxon>Bacillota</taxon>
        <taxon>Clostridia</taxon>
        <taxon>Peptostreptococcales</taxon>
        <taxon>Anaerovoracaceae</taxon>
        <taxon>Aminicella</taxon>
    </lineage>
</organism>
<feature type="region of interest" description="Carbamoyl phosphate synthetic domain" evidence="17">
    <location>
        <begin position="548"/>
        <end position="930"/>
    </location>
</feature>
<feature type="binding site" evidence="17">
    <location>
        <position position="300"/>
    </location>
    <ligand>
        <name>Mg(2+)</name>
        <dbReference type="ChEBI" id="CHEBI:18420"/>
        <label>2</label>
    </ligand>
</feature>
<feature type="binding site" evidence="17">
    <location>
        <position position="833"/>
    </location>
    <ligand>
        <name>Mn(2+)</name>
        <dbReference type="ChEBI" id="CHEBI:29035"/>
        <label>4</label>
    </ligand>
</feature>
<evidence type="ECO:0000256" key="1">
    <source>
        <dbReference type="ARBA" id="ARBA00001936"/>
    </source>
</evidence>
<dbReference type="GO" id="GO:0044205">
    <property type="term" value="P:'de novo' UMP biosynthetic process"/>
    <property type="evidence" value="ECO:0007669"/>
    <property type="project" value="UniProtKB-UniRule"/>
</dbReference>
<evidence type="ECO:0000256" key="12">
    <source>
        <dbReference type="ARBA" id="ARBA00022975"/>
    </source>
</evidence>
<dbReference type="Gene3D" id="3.30.1490.20">
    <property type="entry name" value="ATP-grasp fold, A domain"/>
    <property type="match status" value="1"/>
</dbReference>
<dbReference type="GO" id="GO:0006541">
    <property type="term" value="P:glutamine metabolic process"/>
    <property type="evidence" value="ECO:0007669"/>
    <property type="project" value="TreeGrafter"/>
</dbReference>
<keyword evidence="21" id="KW-1185">Reference proteome</keyword>
<dbReference type="EMBL" id="SNXO01000022">
    <property type="protein sequence ID" value="TDP54392.1"/>
    <property type="molecule type" value="Genomic_DNA"/>
</dbReference>
<dbReference type="EC" id="6.3.4.16" evidence="17"/>
<dbReference type="SUPFAM" id="SSF52440">
    <property type="entry name" value="PreATP-grasp domain"/>
    <property type="match status" value="2"/>
</dbReference>
<feature type="binding site" evidence="17">
    <location>
        <position position="242"/>
    </location>
    <ligand>
        <name>ATP</name>
        <dbReference type="ChEBI" id="CHEBI:30616"/>
        <label>1</label>
    </ligand>
</feature>
<dbReference type="OrthoDB" id="9804197at2"/>
<comment type="function">
    <text evidence="16">Small subunit of the glutamine-dependent carbamoyl phosphate synthetase (CPSase). CPSase catalyzes the formation of carbamoyl phosphate from the ammonia moiety of glutamine, carbonate, and phosphate donated by ATP, constituting the first step of the biosynthetic pathway leading to pyrimidine nucleotides. The large subunit (synthetase) binds the substrates ammonia (free or transferred from glutamine from the small subunit), hydrogencarbonate and ATP and carries out an ATP-coupled ligase reaction, activating hydrogencarbonate by forming carboxy phosphate which reacts with ammonia to form carbamoyl phosphate.</text>
</comment>
<dbReference type="Gene3D" id="3.40.50.20">
    <property type="match status" value="2"/>
</dbReference>
<dbReference type="InterPro" id="IPR006275">
    <property type="entry name" value="CPSase_lsu"/>
</dbReference>
<comment type="cofactor">
    <cofactor evidence="1">
        <name>Mn(2+)</name>
        <dbReference type="ChEBI" id="CHEBI:29035"/>
    </cofactor>
</comment>
<keyword evidence="8 17" id="KW-0677">Repeat</keyword>
<dbReference type="InterPro" id="IPR011607">
    <property type="entry name" value="MGS-like_dom"/>
</dbReference>
<comment type="pathway">
    <text evidence="17">Pyrimidine metabolism; UMP biosynthesis via de novo pathway; (S)-dihydroorotate from bicarbonate: step 1/3.</text>
</comment>
<feature type="binding site" evidence="17">
    <location>
        <position position="284"/>
    </location>
    <ligand>
        <name>Mg(2+)</name>
        <dbReference type="ChEBI" id="CHEBI:18420"/>
        <label>1</label>
    </ligand>
</feature>
<feature type="domain" description="MGS-like" evidence="19">
    <location>
        <begin position="931"/>
        <end position="1059"/>
    </location>
</feature>
<comment type="caution">
    <text evidence="20">The sequence shown here is derived from an EMBL/GenBank/DDBJ whole genome shotgun (WGS) entry which is preliminary data.</text>
</comment>
<feature type="binding site" evidence="17">
    <location>
        <position position="284"/>
    </location>
    <ligand>
        <name>ATP</name>
        <dbReference type="ChEBI" id="CHEBI:30616"/>
        <label>1</label>
    </ligand>
</feature>
<dbReference type="Gene3D" id="3.40.50.1380">
    <property type="entry name" value="Methylglyoxal synthase-like domain"/>
    <property type="match status" value="1"/>
</dbReference>
<evidence type="ECO:0000256" key="11">
    <source>
        <dbReference type="ARBA" id="ARBA00022842"/>
    </source>
</evidence>
<evidence type="ECO:0000256" key="4">
    <source>
        <dbReference type="ARBA" id="ARBA00022571"/>
    </source>
</evidence>
<dbReference type="GO" id="GO:0046872">
    <property type="term" value="F:metal ion binding"/>
    <property type="evidence" value="ECO:0007669"/>
    <property type="project" value="UniProtKB-KW"/>
</dbReference>
<evidence type="ECO:0000256" key="16">
    <source>
        <dbReference type="ARBA" id="ARBA00060037"/>
    </source>
</evidence>
<dbReference type="PANTHER" id="PTHR11405">
    <property type="entry name" value="CARBAMOYLTRANSFERASE FAMILY MEMBER"/>
    <property type="match status" value="1"/>
</dbReference>
<feature type="binding site" evidence="17">
    <location>
        <position position="210"/>
    </location>
    <ligand>
        <name>ATP</name>
        <dbReference type="ChEBI" id="CHEBI:30616"/>
        <label>1</label>
    </ligand>
</feature>
<comment type="caution">
    <text evidence="17">Lacks conserved residue(s) required for the propagation of feature annotation.</text>
</comment>
<dbReference type="InterPro" id="IPR005483">
    <property type="entry name" value="CPSase_dom"/>
</dbReference>
<proteinExistence type="inferred from homology"/>
<feature type="domain" description="ATP-grasp" evidence="18">
    <location>
        <begin position="672"/>
        <end position="862"/>
    </location>
</feature>
<dbReference type="FunFam" id="3.30.1490.20:FF:000001">
    <property type="entry name" value="Carbamoyl-phosphate synthase large chain"/>
    <property type="match status" value="1"/>
</dbReference>
<dbReference type="InterPro" id="IPR036897">
    <property type="entry name" value="CarbamoylP_synth_lsu_oligo_sf"/>
</dbReference>
<dbReference type="SMART" id="SM00851">
    <property type="entry name" value="MGS"/>
    <property type="match status" value="1"/>
</dbReference>
<dbReference type="GO" id="GO:0004087">
    <property type="term" value="F:carbamoyl-phosphate synthase (ammonia) activity"/>
    <property type="evidence" value="ECO:0007669"/>
    <property type="project" value="UniProtKB-EC"/>
</dbReference>
<dbReference type="PANTHER" id="PTHR11405:SF53">
    <property type="entry name" value="CARBAMOYL-PHOSPHATE SYNTHASE [AMMONIA], MITOCHONDRIAL"/>
    <property type="match status" value="1"/>
</dbReference>
<dbReference type="UniPathway" id="UPA00068">
    <property type="reaction ID" value="UER00171"/>
</dbReference>
<feature type="binding site" evidence="17">
    <location>
        <position position="300"/>
    </location>
    <ligand>
        <name>Mn(2+)</name>
        <dbReference type="ChEBI" id="CHEBI:29035"/>
        <label>2</label>
    </ligand>
</feature>
<feature type="binding site" evidence="17">
    <location>
        <position position="833"/>
    </location>
    <ligand>
        <name>Mg(2+)</name>
        <dbReference type="ChEBI" id="CHEBI:18420"/>
        <label>3</label>
    </ligand>
</feature>
<dbReference type="Gene3D" id="1.10.1030.10">
    <property type="entry name" value="Carbamoyl-phosphate synthetase, large subunit oligomerisation domain"/>
    <property type="match status" value="1"/>
</dbReference>
<dbReference type="GO" id="GO:0005524">
    <property type="term" value="F:ATP binding"/>
    <property type="evidence" value="ECO:0007669"/>
    <property type="project" value="UniProtKB-UniRule"/>
</dbReference>
<feature type="binding site" evidence="17">
    <location>
        <position position="778"/>
    </location>
    <ligand>
        <name>ATP</name>
        <dbReference type="ChEBI" id="CHEBI:30616"/>
        <label>2</label>
    </ligand>
</feature>
<dbReference type="RefSeq" id="WP_133528686.1">
    <property type="nucleotide sequence ID" value="NZ_SNXO01000022.1"/>
</dbReference>
<feature type="binding site" evidence="17">
    <location>
        <position position="835"/>
    </location>
    <ligand>
        <name>Mg(2+)</name>
        <dbReference type="ChEBI" id="CHEBI:18420"/>
        <label>4</label>
    </ligand>
</feature>
<feature type="binding site" evidence="17">
    <location>
        <position position="781"/>
    </location>
    <ligand>
        <name>ATP</name>
        <dbReference type="ChEBI" id="CHEBI:30616"/>
        <label>2</label>
    </ligand>
</feature>
<keyword evidence="6 17" id="KW-0028">Amino-acid biosynthesis</keyword>
<keyword evidence="10 17" id="KW-0067">ATP-binding</keyword>
<evidence type="ECO:0000313" key="20">
    <source>
        <dbReference type="EMBL" id="TDP54392.1"/>
    </source>
</evidence>
<dbReference type="Pfam" id="PF25596">
    <property type="entry name" value="CPSase_L_D1"/>
    <property type="match status" value="2"/>
</dbReference>
<feature type="binding site" evidence="17">
    <location>
        <position position="169"/>
    </location>
    <ligand>
        <name>ATP</name>
        <dbReference type="ChEBI" id="CHEBI:30616"/>
        <label>1</label>
    </ligand>
</feature>
<dbReference type="InterPro" id="IPR013815">
    <property type="entry name" value="ATP_grasp_subdomain_1"/>
</dbReference>
<keyword evidence="5 17" id="KW-0436">Ligase</keyword>
<dbReference type="InterPro" id="IPR005480">
    <property type="entry name" value="CPSase_lsu_oligo"/>
</dbReference>
<dbReference type="SUPFAM" id="SSF56059">
    <property type="entry name" value="Glutathione synthetase ATP-binding domain-like"/>
    <property type="match status" value="2"/>
</dbReference>
<keyword evidence="11" id="KW-0460">Magnesium</keyword>
<feature type="binding site" evidence="17">
    <location>
        <position position="821"/>
    </location>
    <ligand>
        <name>Mn(2+)</name>
        <dbReference type="ChEBI" id="CHEBI:29035"/>
        <label>3</label>
    </ligand>
</feature>
<comment type="function">
    <text evidence="17">Large subunit of the glutamine-dependent carbamoyl phosphate synthetase (CPSase). CPSase catalyzes the formation of carbamoyl phosphate from the ammonia moiety of glutamine, carbonate, and phosphate donated by ATP, constituting the first step of 2 biosynthetic pathways, one leading to arginine and/or urea and the other to pyrimidine nucleotides. The large subunit (synthetase) binds the substrates ammonia (free or transferred from glutamine from the small subunit), hydrogencarbonate and ATP and carries out an ATP-coupled ligase reaction, activating hydrogencarbonate by forming carboxy phosphate which reacts with ammonia to form carbamoyl phosphate.</text>
</comment>
<evidence type="ECO:0000313" key="21">
    <source>
        <dbReference type="Proteomes" id="UP000295500"/>
    </source>
</evidence>
<feature type="binding site" evidence="17">
    <location>
        <position position="749"/>
    </location>
    <ligand>
        <name>ATP</name>
        <dbReference type="ChEBI" id="CHEBI:30616"/>
        <label>2</label>
    </ligand>
</feature>
<feature type="binding site" evidence="17">
    <location>
        <position position="708"/>
    </location>
    <ligand>
        <name>ATP</name>
        <dbReference type="ChEBI" id="CHEBI:30616"/>
        <label>2</label>
    </ligand>
</feature>
<feature type="binding site" evidence="17">
    <location>
        <position position="298"/>
    </location>
    <ligand>
        <name>Mg(2+)</name>
        <dbReference type="ChEBI" id="CHEBI:18420"/>
        <label>1</label>
    </ligand>
</feature>
<reference evidence="20 21" key="1">
    <citation type="submission" date="2019-03" db="EMBL/GenBank/DDBJ databases">
        <title>Genomic Encyclopedia of Type Strains, Phase IV (KMG-IV): sequencing the most valuable type-strain genomes for metagenomic binning, comparative biology and taxonomic classification.</title>
        <authorList>
            <person name="Goeker M."/>
        </authorList>
    </citation>
    <scope>NUCLEOTIDE SEQUENCE [LARGE SCALE GENOMIC DNA]</scope>
    <source>
        <strain evidence="20 21">DSM 28287</strain>
    </source>
</reference>
<evidence type="ECO:0000256" key="6">
    <source>
        <dbReference type="ARBA" id="ARBA00022605"/>
    </source>
</evidence>
<feature type="binding site" evidence="17">
    <location>
        <position position="241"/>
    </location>
    <ligand>
        <name>ATP</name>
        <dbReference type="ChEBI" id="CHEBI:30616"/>
        <label>1</label>
    </ligand>
</feature>
<dbReference type="SMART" id="SM01096">
    <property type="entry name" value="CPSase_L_D3"/>
    <property type="match status" value="1"/>
</dbReference>
<evidence type="ECO:0000259" key="18">
    <source>
        <dbReference type="PROSITE" id="PS50975"/>
    </source>
</evidence>
<dbReference type="InterPro" id="IPR005479">
    <property type="entry name" value="CPAse_ATP-bd"/>
</dbReference>
<evidence type="ECO:0000256" key="17">
    <source>
        <dbReference type="HAMAP-Rule" id="MF_01210"/>
    </source>
</evidence>
<feature type="domain" description="ATP-grasp" evidence="18">
    <location>
        <begin position="133"/>
        <end position="327"/>
    </location>
</feature>
<dbReference type="InterPro" id="IPR016185">
    <property type="entry name" value="PreATP-grasp_dom_sf"/>
</dbReference>
<comment type="subunit">
    <text evidence="17">Composed of two chains; the small (or glutamine) chain promotes the hydrolysis of glutamine to ammonia, which is used by the large (or ammonia) chain to synthesize carbamoyl phosphate. Tetramer of heterodimers (alpha,beta)4.</text>
</comment>
<dbReference type="NCBIfam" id="NF003671">
    <property type="entry name" value="PRK05294.1"/>
    <property type="match status" value="1"/>
</dbReference>
<comment type="catalytic activity">
    <reaction evidence="14 17">
        <text>hydrogencarbonate + NH4(+) + 2 ATP = carbamoyl phosphate + 2 ADP + phosphate + 2 H(+)</text>
        <dbReference type="Rhea" id="RHEA:18029"/>
        <dbReference type="ChEBI" id="CHEBI:15378"/>
        <dbReference type="ChEBI" id="CHEBI:17544"/>
        <dbReference type="ChEBI" id="CHEBI:28938"/>
        <dbReference type="ChEBI" id="CHEBI:30616"/>
        <dbReference type="ChEBI" id="CHEBI:43474"/>
        <dbReference type="ChEBI" id="CHEBI:58228"/>
        <dbReference type="ChEBI" id="CHEBI:456216"/>
        <dbReference type="EC" id="6.3.4.16"/>
    </reaction>
</comment>
<dbReference type="FunFam" id="3.30.470.20:FF:000001">
    <property type="entry name" value="Carbamoyl-phosphate synthase large chain"/>
    <property type="match status" value="1"/>
</dbReference>
<dbReference type="InterPro" id="IPR011761">
    <property type="entry name" value="ATP-grasp"/>
</dbReference>
<dbReference type="SUPFAM" id="SSF48108">
    <property type="entry name" value="Carbamoyl phosphate synthetase, large subunit connection domain"/>
    <property type="match status" value="1"/>
</dbReference>
<feature type="binding site" evidence="17">
    <location>
        <position position="747"/>
    </location>
    <ligand>
        <name>ATP</name>
        <dbReference type="ChEBI" id="CHEBI:30616"/>
        <label>2</label>
    </ligand>
</feature>
<feature type="binding site" evidence="17">
    <location>
        <position position="833"/>
    </location>
    <ligand>
        <name>Mn(2+)</name>
        <dbReference type="ChEBI" id="CHEBI:29035"/>
        <label>3</label>
    </ligand>
</feature>
<feature type="binding site" evidence="17">
    <location>
        <position position="284"/>
    </location>
    <ligand>
        <name>Mn(2+)</name>
        <dbReference type="ChEBI" id="CHEBI:29035"/>
        <label>1</label>
    </ligand>
</feature>
<comment type="catalytic activity">
    <reaction evidence="15 17">
        <text>hydrogencarbonate + L-glutamine + 2 ATP + H2O = carbamoyl phosphate + L-glutamate + 2 ADP + phosphate + 2 H(+)</text>
        <dbReference type="Rhea" id="RHEA:18633"/>
        <dbReference type="ChEBI" id="CHEBI:15377"/>
        <dbReference type="ChEBI" id="CHEBI:15378"/>
        <dbReference type="ChEBI" id="CHEBI:17544"/>
        <dbReference type="ChEBI" id="CHEBI:29985"/>
        <dbReference type="ChEBI" id="CHEBI:30616"/>
        <dbReference type="ChEBI" id="CHEBI:43474"/>
        <dbReference type="ChEBI" id="CHEBI:58228"/>
        <dbReference type="ChEBI" id="CHEBI:58359"/>
        <dbReference type="ChEBI" id="CHEBI:456216"/>
        <dbReference type="EC" id="6.3.5.5"/>
    </reaction>
</comment>
<feature type="binding site" evidence="17">
    <location>
        <position position="835"/>
    </location>
    <ligand>
        <name>Mn(2+)</name>
        <dbReference type="ChEBI" id="CHEBI:29035"/>
        <label>4</label>
    </ligand>
</feature>
<comment type="pathway">
    <text evidence="2 17">Amino-acid biosynthesis; L-arginine biosynthesis; carbamoyl phosphate from bicarbonate: step 1/1.</text>
</comment>
<dbReference type="Pfam" id="PF02787">
    <property type="entry name" value="CPSase_L_D3"/>
    <property type="match status" value="1"/>
</dbReference>
<feature type="binding site" evidence="17">
    <location>
        <position position="298"/>
    </location>
    <ligand>
        <name>Mg(2+)</name>
        <dbReference type="ChEBI" id="CHEBI:18420"/>
        <label>2</label>
    </ligand>
</feature>
<dbReference type="GO" id="GO:0006526">
    <property type="term" value="P:L-arginine biosynthetic process"/>
    <property type="evidence" value="ECO:0007669"/>
    <property type="project" value="UniProtKB-UniRule"/>
</dbReference>
<feature type="binding site" evidence="17">
    <location>
        <position position="243"/>
    </location>
    <ligand>
        <name>ATP</name>
        <dbReference type="ChEBI" id="CHEBI:30616"/>
        <label>1</label>
    </ligand>
</feature>
<comment type="domain">
    <text evidence="17">The large subunit is composed of 2 ATP-grasp domains that are involved in binding the 2 ATP molecules needed for carbamoyl phosphate synthesis. The N-terminal ATP-grasp domain (referred to as the carboxyphosphate synthetic component) catalyzes the ATP-dependent phosphorylation of hydrogencarbonate to carboxyphosphate and the subsequent nucleophilic attack by ammonia to form a carbamate intermediate. The C-terminal ATP-grasp domain (referred to as the carbamoyl phosphate synthetic component) then catalyzes the phosphorylation of carbamate with the second ATP to form the end product carbamoyl phosphate. The reactive and unstable enzyme intermediates are sequentially channeled from one active site to the next through the interior of the protein over a distance of at least 96 A.</text>
</comment>
<evidence type="ECO:0000259" key="19">
    <source>
        <dbReference type="PROSITE" id="PS51855"/>
    </source>
</evidence>
<feature type="binding site" evidence="17">
    <location>
        <position position="821"/>
    </location>
    <ligand>
        <name>ATP</name>
        <dbReference type="ChEBI" id="CHEBI:30616"/>
        <label>2</label>
    </ligand>
</feature>
<comment type="similarity">
    <text evidence="3 17">Belongs to the CarB family.</text>
</comment>
<feature type="binding site" evidence="17">
    <location>
        <position position="129"/>
    </location>
    <ligand>
        <name>ATP</name>
        <dbReference type="ChEBI" id="CHEBI:30616"/>
        <label>1</label>
    </ligand>
</feature>
<protein>
    <recommendedName>
        <fullName evidence="17">Carbamoyl phosphate synthase large chain</fullName>
        <ecNumber evidence="17">6.3.4.16</ecNumber>
        <ecNumber evidence="17">6.3.5.5</ecNumber>
    </recommendedName>
    <alternativeName>
        <fullName evidence="17">Carbamoyl phosphate synthetase ammonia chain</fullName>
    </alternativeName>
</protein>
<dbReference type="FunFam" id="3.40.50.20:FF:000001">
    <property type="entry name" value="Carbamoyl-phosphate synthase large chain"/>
    <property type="match status" value="1"/>
</dbReference>
<dbReference type="PROSITE" id="PS00867">
    <property type="entry name" value="CPSASE_2"/>
    <property type="match status" value="2"/>
</dbReference>
<dbReference type="GO" id="GO:0004088">
    <property type="term" value="F:carbamoyl-phosphate synthase (glutamine-hydrolyzing) activity"/>
    <property type="evidence" value="ECO:0007669"/>
    <property type="project" value="UniProtKB-UniRule"/>
</dbReference>
<dbReference type="FunFam" id="3.40.50.20:FF:000002">
    <property type="entry name" value="Carbamoyl-phosphate synthase large chain"/>
    <property type="match status" value="1"/>
</dbReference>
<feature type="binding site" evidence="17">
    <location>
        <position position="298"/>
    </location>
    <ligand>
        <name>Mn(2+)</name>
        <dbReference type="ChEBI" id="CHEBI:29035"/>
        <label>1</label>
    </ligand>
</feature>
<sequence>MPKDFTLNKVLIIGSGPIVIGQAAEFDYAGTQACKAISEEGIETILINSNPATIMTDRGIADKVYLEPITEDAVTKIIEQEKPEGVLAGFGGQTGLNLAMSLDAKGIFEKNHVKLLGVNKESIHKAEDREAFKDLMEEIGEPIPPSIIATGIDECKAFATQIGYPLIIRPAYTLGGTGGGIAHNEEELIEHCKMGIEKSAIGQILVEKSIAGWKEIEYEVIRDSKDNCIIICSMENLDPAGIHTGDSIVVAPTQTLNDTQYQMLRNSALKIIRSLDIEGGCNVQFAMDPDRDEYIVIEVNPRVSRSSALASKAAGYPIAKIAAKIAIGYTLDELKNYVTEGSSACFEPALDYCVVKIPKWPFNKFRTASRKLGTQMKATGEIMAIDRNFESALLKAIASLEVEGTGLRVPYVTGLSNEKLIEKLRDCDDERIFCIAEAFRRDIATVEDIFAETKIDRWFLNKIYGIIEMERILKTSEITADIIREAESRGFVDDEIMDLTGMARDVLQDIRIYHEIYPVYKVVDTCAGEFEALTPYYYSSYGGENESTRSDNDKILVVGSGPIRIGQGIEFDYCCVQGVWALRDLGYESIIINNNPETVSTDFDTSDKLYFEPLHTDDVMNVVKQERPLGVILQFGGQTSLNLAAKLAARSIRILGTQNKYIDLAEDREKFSDLLDILEIETPKGCAVRTQEEAVEAAERLGYPLVVRPSFVIGGRAMQVVYKDEELMKYLKEAVNLSHEHPVLIDKYVEGKEMDVDAIADGEDVLIPGIMEHFERTGVHSGDSCTCYPPYDLPADVIDELMADTRKIVKALHIVGLVNIQYAWDGNKIYVIEVNPRASRTVPILSKVTGVPMVKIAVAVMTGAKLKDMEWGTGLYKSKDYFAVKVPVFSDSKLTDVDVAVGPEMKSTGEVLGIDNDLKTAIYKGFIGAGGNIPTAGGVFVSLRDHDKNPDSVRIIKSYDKLGLKIYASEGTGAYLAEKGLAAEILDYSQVKPMIGEELQIIINTPKAINVIGADTFPIRRAAIERNLPVLTCMDTAEIFAYAVEMKQQAATLTYKPLQ</sequence>
<dbReference type="Pfam" id="PF02142">
    <property type="entry name" value="MGS"/>
    <property type="match status" value="1"/>
</dbReference>
<feature type="binding site" evidence="17">
    <location>
        <position position="175"/>
    </location>
    <ligand>
        <name>ATP</name>
        <dbReference type="ChEBI" id="CHEBI:30616"/>
        <label>1</label>
    </ligand>
</feature>
<feature type="binding site" evidence="17">
    <location>
        <position position="176"/>
    </location>
    <ligand>
        <name>ATP</name>
        <dbReference type="ChEBI" id="CHEBI:30616"/>
        <label>1</label>
    </ligand>
</feature>
<feature type="binding site" evidence="17">
    <location>
        <position position="215"/>
    </location>
    <ligand>
        <name>ATP</name>
        <dbReference type="ChEBI" id="CHEBI:30616"/>
        <label>1</label>
    </ligand>
</feature>
<feature type="binding site" evidence="17">
    <location>
        <position position="779"/>
    </location>
    <ligand>
        <name>ATP</name>
        <dbReference type="ChEBI" id="CHEBI:30616"/>
        <label>2</label>
    </ligand>
</feature>
<dbReference type="NCBIfam" id="NF009455">
    <property type="entry name" value="PRK12815.1"/>
    <property type="match status" value="1"/>
</dbReference>
<dbReference type="PRINTS" id="PR00098">
    <property type="entry name" value="CPSASE"/>
</dbReference>
<feature type="region of interest" description="Allosteric domain" evidence="17">
    <location>
        <begin position="931"/>
        <end position="1059"/>
    </location>
</feature>
<dbReference type="AlphaFoldDB" id="A0A4V3CRD4"/>
<feature type="binding site" evidence="17">
    <location>
        <position position="753"/>
    </location>
    <ligand>
        <name>ATP</name>
        <dbReference type="ChEBI" id="CHEBI:30616"/>
        <label>2</label>
    </ligand>
</feature>
<dbReference type="PROSITE" id="PS50975">
    <property type="entry name" value="ATP_GRASP"/>
    <property type="match status" value="2"/>
</dbReference>
<dbReference type="PROSITE" id="PS51855">
    <property type="entry name" value="MGS"/>
    <property type="match status" value="1"/>
</dbReference>
<dbReference type="HAMAP" id="MF_01210_B">
    <property type="entry name" value="CPSase_L_chain_B"/>
    <property type="match status" value="1"/>
</dbReference>
<dbReference type="Gene3D" id="3.30.470.20">
    <property type="entry name" value="ATP-grasp fold, B domain"/>
    <property type="match status" value="2"/>
</dbReference>
<keyword evidence="12 17" id="KW-0665">Pyrimidine biosynthesis</keyword>
<keyword evidence="9 17" id="KW-0547">Nucleotide-binding</keyword>
<dbReference type="Pfam" id="PF02786">
    <property type="entry name" value="CPSase_L_D2"/>
    <property type="match status" value="2"/>
</dbReference>
<comment type="cofactor">
    <cofactor evidence="17">
        <name>Mg(2+)</name>
        <dbReference type="ChEBI" id="CHEBI:18420"/>
    </cofactor>
    <cofactor evidence="17">
        <name>Mn(2+)</name>
        <dbReference type="ChEBI" id="CHEBI:29035"/>
    </cofactor>
    <text evidence="17">Binds 4 Mg(2+) or Mn(2+) ions per subunit.</text>
</comment>
<feature type="binding site" evidence="17">
    <location>
        <position position="208"/>
    </location>
    <ligand>
        <name>ATP</name>
        <dbReference type="ChEBI" id="CHEBI:30616"/>
        <label>1</label>
    </ligand>
</feature>
<evidence type="ECO:0000256" key="5">
    <source>
        <dbReference type="ARBA" id="ARBA00022598"/>
    </source>
</evidence>
<feature type="region of interest" description="Carboxyphosphate synthetic domain" evidence="17">
    <location>
        <begin position="1"/>
        <end position="401"/>
    </location>
</feature>
<dbReference type="GO" id="GO:0005737">
    <property type="term" value="C:cytoplasm"/>
    <property type="evidence" value="ECO:0007669"/>
    <property type="project" value="TreeGrafter"/>
</dbReference>
<feature type="binding site" evidence="17">
    <location>
        <position position="780"/>
    </location>
    <ligand>
        <name>ATP</name>
        <dbReference type="ChEBI" id="CHEBI:30616"/>
        <label>2</label>
    </ligand>
</feature>
<feature type="binding site" evidence="17">
    <location>
        <position position="298"/>
    </location>
    <ligand>
        <name>ATP</name>
        <dbReference type="ChEBI" id="CHEBI:30616"/>
        <label>1</label>
    </ligand>
</feature>
<dbReference type="FunFam" id="3.30.470.20:FF:000026">
    <property type="entry name" value="Carbamoyl-phosphate synthase large chain"/>
    <property type="match status" value="1"/>
</dbReference>
<keyword evidence="7" id="KW-0479">Metal-binding</keyword>
<evidence type="ECO:0000256" key="9">
    <source>
        <dbReference type="ARBA" id="ARBA00022741"/>
    </source>
</evidence>
<evidence type="ECO:0000256" key="8">
    <source>
        <dbReference type="ARBA" id="ARBA00022737"/>
    </source>
</evidence>
<keyword evidence="4 17" id="KW-0055">Arginine biosynthesis</keyword>
<dbReference type="NCBIfam" id="TIGR01369">
    <property type="entry name" value="CPSaseII_lrg"/>
    <property type="match status" value="1"/>
</dbReference>
<dbReference type="Proteomes" id="UP000295500">
    <property type="component" value="Unassembled WGS sequence"/>
</dbReference>
<dbReference type="PROSITE" id="PS00866">
    <property type="entry name" value="CPSASE_1"/>
    <property type="match status" value="2"/>
</dbReference>
<gene>
    <name evidence="17" type="primary">carB</name>
    <name evidence="20" type="ORF">EV211_12229</name>
</gene>
<dbReference type="SUPFAM" id="SSF52335">
    <property type="entry name" value="Methylglyoxal synthase-like"/>
    <property type="match status" value="1"/>
</dbReference>
<name>A0A4V3CRD4_9FIRM</name>